<dbReference type="InterPro" id="IPR050807">
    <property type="entry name" value="TransReg_Diox_bact_type"/>
</dbReference>
<dbReference type="SUPFAM" id="SSF47413">
    <property type="entry name" value="lambda repressor-like DNA-binding domains"/>
    <property type="match status" value="1"/>
</dbReference>
<feature type="domain" description="HTH cro/C1-type" evidence="2">
    <location>
        <begin position="11"/>
        <end position="65"/>
    </location>
</feature>
<evidence type="ECO:0000313" key="4">
    <source>
        <dbReference type="Proteomes" id="UP001253595"/>
    </source>
</evidence>
<dbReference type="Pfam" id="PF01381">
    <property type="entry name" value="HTH_3"/>
    <property type="match status" value="1"/>
</dbReference>
<dbReference type="EMBL" id="JAVDVX010000003">
    <property type="protein sequence ID" value="MDR7090075.1"/>
    <property type="molecule type" value="Genomic_DNA"/>
</dbReference>
<dbReference type="PROSITE" id="PS50943">
    <property type="entry name" value="HTH_CROC1"/>
    <property type="match status" value="1"/>
</dbReference>
<dbReference type="InterPro" id="IPR010982">
    <property type="entry name" value="Lambda_DNA-bd_dom_sf"/>
</dbReference>
<evidence type="ECO:0000313" key="3">
    <source>
        <dbReference type="EMBL" id="MDR7090075.1"/>
    </source>
</evidence>
<proteinExistence type="predicted"/>
<dbReference type="CDD" id="cd00093">
    <property type="entry name" value="HTH_XRE"/>
    <property type="match status" value="1"/>
</dbReference>
<evidence type="ECO:0000256" key="1">
    <source>
        <dbReference type="ARBA" id="ARBA00023125"/>
    </source>
</evidence>
<keyword evidence="1" id="KW-0238">DNA-binding</keyword>
<reference evidence="3 4" key="1">
    <citation type="submission" date="2023-07" db="EMBL/GenBank/DDBJ databases">
        <title>Sorghum-associated microbial communities from plants grown in Nebraska, USA.</title>
        <authorList>
            <person name="Schachtman D."/>
        </authorList>
    </citation>
    <scope>NUCLEOTIDE SEQUENCE [LARGE SCALE GENOMIC DNA]</scope>
    <source>
        <strain evidence="3 4">BE190</strain>
    </source>
</reference>
<dbReference type="PANTHER" id="PTHR46797">
    <property type="entry name" value="HTH-TYPE TRANSCRIPTIONAL REGULATOR"/>
    <property type="match status" value="1"/>
</dbReference>
<organism evidence="3 4">
    <name type="scientific">Cellvibrio fibrivorans</name>
    <dbReference type="NCBI Taxonomy" id="126350"/>
    <lineage>
        <taxon>Bacteria</taxon>
        <taxon>Pseudomonadati</taxon>
        <taxon>Pseudomonadota</taxon>
        <taxon>Gammaproteobacteria</taxon>
        <taxon>Cellvibrionales</taxon>
        <taxon>Cellvibrionaceae</taxon>
        <taxon>Cellvibrio</taxon>
    </lineage>
</organism>
<dbReference type="Gene3D" id="1.10.260.40">
    <property type="entry name" value="lambda repressor-like DNA-binding domains"/>
    <property type="match status" value="1"/>
</dbReference>
<dbReference type="SMART" id="SM00530">
    <property type="entry name" value="HTH_XRE"/>
    <property type="match status" value="1"/>
</dbReference>
<dbReference type="PANTHER" id="PTHR46797:SF1">
    <property type="entry name" value="METHYLPHOSPHONATE SYNTHASE"/>
    <property type="match status" value="1"/>
</dbReference>
<dbReference type="InterPro" id="IPR001387">
    <property type="entry name" value="Cro/C1-type_HTH"/>
</dbReference>
<protein>
    <submittedName>
        <fullName evidence="3">Transcriptional regulator with XRE-family HTH domain</fullName>
    </submittedName>
</protein>
<gene>
    <name evidence="3" type="ORF">J2X05_002097</name>
</gene>
<sequence>MSIGIYFGRVVKQLREEHRYSQEALADRASLNRTYLGEVERGVAVPSLATIAKIASALNISASELIALSERQQQLHITPQEKSLQAAVV</sequence>
<dbReference type="Proteomes" id="UP001253595">
    <property type="component" value="Unassembled WGS sequence"/>
</dbReference>
<comment type="caution">
    <text evidence="3">The sequence shown here is derived from an EMBL/GenBank/DDBJ whole genome shotgun (WGS) entry which is preliminary data.</text>
</comment>
<dbReference type="RefSeq" id="WP_310072109.1">
    <property type="nucleotide sequence ID" value="NZ_JAVDVX010000003.1"/>
</dbReference>
<name>A0ABU1UY03_9GAMM</name>
<evidence type="ECO:0000259" key="2">
    <source>
        <dbReference type="PROSITE" id="PS50943"/>
    </source>
</evidence>
<accession>A0ABU1UY03</accession>
<keyword evidence="4" id="KW-1185">Reference proteome</keyword>